<feature type="domain" description="Polymerase nucleotidyl transferase" evidence="1">
    <location>
        <begin position="16"/>
        <end position="94"/>
    </location>
</feature>
<gene>
    <name evidence="2" type="ORF">OYT1_ch2115</name>
</gene>
<dbReference type="RefSeq" id="WP_062626290.1">
    <property type="nucleotide sequence ID" value="NZ_AP018738.1"/>
</dbReference>
<evidence type="ECO:0000259" key="1">
    <source>
        <dbReference type="Pfam" id="PF01909"/>
    </source>
</evidence>
<dbReference type="KEGG" id="fam:OYT1_ch2115"/>
<dbReference type="Proteomes" id="UP000033070">
    <property type="component" value="Chromosome"/>
</dbReference>
<dbReference type="Pfam" id="PF01909">
    <property type="entry name" value="NTP_transf_2"/>
    <property type="match status" value="1"/>
</dbReference>
<reference evidence="2 3" key="1">
    <citation type="submission" date="2018-06" db="EMBL/GenBank/DDBJ databases">
        <title>OYT1 Genome Sequencing.</title>
        <authorList>
            <person name="Kato S."/>
            <person name="Itoh T."/>
            <person name="Ohkuma M."/>
        </authorList>
    </citation>
    <scope>NUCLEOTIDE SEQUENCE [LARGE SCALE GENOMIC DNA]</scope>
    <source>
        <strain evidence="2 3">OYT1</strain>
    </source>
</reference>
<sequence>MPTTEAARLELPAPYLKMVRNIMRRHLPQAEVWAYGSRVNGDCYAASDLDLVVRQPDNLHRRQTSLSDVIEALSESDLPIIVQLVDWADIPAEFYREIAANYVVVQPA</sequence>
<keyword evidence="3" id="KW-1185">Reference proteome</keyword>
<dbReference type="SUPFAM" id="SSF81301">
    <property type="entry name" value="Nucleotidyltransferase"/>
    <property type="match status" value="1"/>
</dbReference>
<dbReference type="Gene3D" id="3.30.460.10">
    <property type="entry name" value="Beta Polymerase, domain 2"/>
    <property type="match status" value="1"/>
</dbReference>
<dbReference type="GO" id="GO:0016779">
    <property type="term" value="F:nucleotidyltransferase activity"/>
    <property type="evidence" value="ECO:0007669"/>
    <property type="project" value="InterPro"/>
</dbReference>
<evidence type="ECO:0000313" key="3">
    <source>
        <dbReference type="Proteomes" id="UP000033070"/>
    </source>
</evidence>
<dbReference type="EMBL" id="AP018738">
    <property type="protein sequence ID" value="BBE51640.1"/>
    <property type="molecule type" value="Genomic_DNA"/>
</dbReference>
<dbReference type="STRING" id="1188319.OYT1_01106"/>
<organism evidence="2 3">
    <name type="scientific">Ferriphaselus amnicola</name>
    <dbReference type="NCBI Taxonomy" id="1188319"/>
    <lineage>
        <taxon>Bacteria</taxon>
        <taxon>Pseudomonadati</taxon>
        <taxon>Pseudomonadota</taxon>
        <taxon>Betaproteobacteria</taxon>
        <taxon>Nitrosomonadales</taxon>
        <taxon>Gallionellaceae</taxon>
        <taxon>Ferriphaselus</taxon>
    </lineage>
</organism>
<dbReference type="AlphaFoldDB" id="A0A2Z6GDY5"/>
<dbReference type="InterPro" id="IPR043519">
    <property type="entry name" value="NT_sf"/>
</dbReference>
<dbReference type="OrthoDB" id="9808659at2"/>
<accession>A0A2Z6GDY5</accession>
<proteinExistence type="predicted"/>
<evidence type="ECO:0000313" key="2">
    <source>
        <dbReference type="EMBL" id="BBE51640.1"/>
    </source>
</evidence>
<name>A0A2Z6GDY5_9PROT</name>
<protein>
    <submittedName>
        <fullName evidence="2">DNA polymerase beta domain protein</fullName>
    </submittedName>
</protein>
<dbReference type="InterPro" id="IPR002934">
    <property type="entry name" value="Polymerase_NTP_transf_dom"/>
</dbReference>